<protein>
    <recommendedName>
        <fullName evidence="2">histidine kinase</fullName>
        <ecNumber evidence="2">2.7.13.3</ecNumber>
    </recommendedName>
</protein>
<keyword evidence="8" id="KW-0902">Two-component regulatory system</keyword>
<dbReference type="SMART" id="SM00091">
    <property type="entry name" value="PAS"/>
    <property type="match status" value="3"/>
</dbReference>
<evidence type="ECO:0000256" key="3">
    <source>
        <dbReference type="ARBA" id="ARBA00022553"/>
    </source>
</evidence>
<evidence type="ECO:0000256" key="8">
    <source>
        <dbReference type="ARBA" id="ARBA00023012"/>
    </source>
</evidence>
<dbReference type="InterPro" id="IPR036890">
    <property type="entry name" value="HATPase_C_sf"/>
</dbReference>
<keyword evidence="7" id="KW-0067">ATP-binding</keyword>
<feature type="domain" description="PAS" evidence="10">
    <location>
        <begin position="167"/>
        <end position="227"/>
    </location>
</feature>
<keyword evidence="4" id="KW-0808">Transferase</keyword>
<dbReference type="Gene3D" id="3.30.565.10">
    <property type="entry name" value="Histidine kinase-like ATPase, C-terminal domain"/>
    <property type="match status" value="1"/>
</dbReference>
<dbReference type="Pfam" id="PF00989">
    <property type="entry name" value="PAS"/>
    <property type="match status" value="1"/>
</dbReference>
<dbReference type="EC" id="2.7.13.3" evidence="2"/>
<comment type="catalytic activity">
    <reaction evidence="1">
        <text>ATP + protein L-histidine = ADP + protein N-phospho-L-histidine.</text>
        <dbReference type="EC" id="2.7.13.3"/>
    </reaction>
</comment>
<gene>
    <name evidence="11" type="ORF">BJ989_002429</name>
</gene>
<evidence type="ECO:0000259" key="10">
    <source>
        <dbReference type="PROSITE" id="PS50112"/>
    </source>
</evidence>
<evidence type="ECO:0000256" key="6">
    <source>
        <dbReference type="ARBA" id="ARBA00022777"/>
    </source>
</evidence>
<evidence type="ECO:0000256" key="2">
    <source>
        <dbReference type="ARBA" id="ARBA00012438"/>
    </source>
</evidence>
<keyword evidence="12" id="KW-1185">Reference proteome</keyword>
<evidence type="ECO:0000256" key="5">
    <source>
        <dbReference type="ARBA" id="ARBA00022741"/>
    </source>
</evidence>
<dbReference type="InterPro" id="IPR035965">
    <property type="entry name" value="PAS-like_dom_sf"/>
</dbReference>
<evidence type="ECO:0000256" key="4">
    <source>
        <dbReference type="ARBA" id="ARBA00022679"/>
    </source>
</evidence>
<evidence type="ECO:0000313" key="12">
    <source>
        <dbReference type="Proteomes" id="UP000544110"/>
    </source>
</evidence>
<dbReference type="PRINTS" id="PR00344">
    <property type="entry name" value="BCTRLSENSOR"/>
</dbReference>
<proteinExistence type="predicted"/>
<dbReference type="CDD" id="cd00130">
    <property type="entry name" value="PAS"/>
    <property type="match status" value="3"/>
</dbReference>
<comment type="caution">
    <text evidence="11">The sequence shown here is derived from an EMBL/GenBank/DDBJ whole genome shotgun (WGS) entry which is preliminary data.</text>
</comment>
<dbReference type="PROSITE" id="PS50112">
    <property type="entry name" value="PAS"/>
    <property type="match status" value="3"/>
</dbReference>
<dbReference type="InterPro" id="IPR004358">
    <property type="entry name" value="Sig_transdc_His_kin-like_C"/>
</dbReference>
<feature type="domain" description="PAS" evidence="10">
    <location>
        <begin position="20"/>
        <end position="91"/>
    </location>
</feature>
<dbReference type="Pfam" id="PF08447">
    <property type="entry name" value="PAS_3"/>
    <property type="match status" value="1"/>
</dbReference>
<sequence length="675" mass="71013">MDAPHRTGHAGGTHPRLGVDDALLAHAVETAPGAFVSIDGAGCITGWNAASEALFGWTATEVLGRALAQTIVPPEHRDDHLAGVARVAQTGRSELRGRELALPGMTSSGERIPLTVTIWPSDGPDGLRFHAHLRDARPDAASRRAVEHEQSRFERLARVVPGVVYTFVLDEDGEARYDYVSPACAEVYGFTAEEALADASLMPGAVHPDDRASFRRATWISGAALEELRWSGRVVHRDGTVRHVAITSRPTLQPGGATEWCGVVEDRTEQADAARTIAQQGDRLEREQAILDAALASLSQAVVACDAEGRVTYLNDAAHRLYGSTGTGPHRGAAHDLVDPTTGAPVPDDRTPLRRTLAGESVDGVRVDLAPAGLPRRRLVVDGRRLTSEAGEVLGAVVSARDVGALLGGPHDAGLGVGPDLDPEADLHVDAQVTAEASAAPEGSGSGPADRLTAELRQSLGWRVDQQLDAVRWGLEVARSHRGPADTGDPGEHEALLRALAVVGRAVERLDGLHRDVWSLVALETGRLVAQPSATPVAPALRAAAALAQDPGSVRVECPEDLRAWVQPEHLHQVLANLVSNADEHAGGPTVLRASLAGDHVLVDVEDAGDGVPDARRGQLFRKLTRAGDPATAARGTALGLHVVRQLTEANQGAVAYQALPGGSRFVVSLPAARG</sequence>
<dbReference type="InterPro" id="IPR013655">
    <property type="entry name" value="PAS_fold_3"/>
</dbReference>
<dbReference type="GO" id="GO:0006355">
    <property type="term" value="P:regulation of DNA-templated transcription"/>
    <property type="evidence" value="ECO:0007669"/>
    <property type="project" value="InterPro"/>
</dbReference>
<dbReference type="AlphaFoldDB" id="A0A7Y9RTN9"/>
<dbReference type="RefSeq" id="WP_179518447.1">
    <property type="nucleotide sequence ID" value="NZ_JACCAC010000001.1"/>
</dbReference>
<dbReference type="GO" id="GO:0004673">
    <property type="term" value="F:protein histidine kinase activity"/>
    <property type="evidence" value="ECO:0007669"/>
    <property type="project" value="UniProtKB-EC"/>
</dbReference>
<dbReference type="SUPFAM" id="SSF55874">
    <property type="entry name" value="ATPase domain of HSP90 chaperone/DNA topoisomerase II/histidine kinase"/>
    <property type="match status" value="1"/>
</dbReference>
<dbReference type="NCBIfam" id="TIGR00229">
    <property type="entry name" value="sensory_box"/>
    <property type="match status" value="2"/>
</dbReference>
<accession>A0A7Y9RTN9</accession>
<dbReference type="Gene3D" id="3.30.450.20">
    <property type="entry name" value="PAS domain"/>
    <property type="match status" value="3"/>
</dbReference>
<dbReference type="PANTHER" id="PTHR43065:SF52">
    <property type="entry name" value="SENSOR PROTEIN KINASE PILS"/>
    <property type="match status" value="1"/>
</dbReference>
<reference evidence="11 12" key="1">
    <citation type="submission" date="2020-07" db="EMBL/GenBank/DDBJ databases">
        <title>Sequencing the genomes of 1000 actinobacteria strains.</title>
        <authorList>
            <person name="Klenk H.-P."/>
        </authorList>
    </citation>
    <scope>NUCLEOTIDE SEQUENCE [LARGE SCALE GENOMIC DNA]</scope>
    <source>
        <strain evidence="11 12">DSM 24552</strain>
    </source>
</reference>
<keyword evidence="5" id="KW-0547">Nucleotide-binding</keyword>
<feature type="domain" description="PAS" evidence="10">
    <location>
        <begin position="287"/>
        <end position="323"/>
    </location>
</feature>
<dbReference type="GO" id="GO:0000160">
    <property type="term" value="P:phosphorelay signal transduction system"/>
    <property type="evidence" value="ECO:0007669"/>
    <property type="project" value="UniProtKB-KW"/>
</dbReference>
<evidence type="ECO:0000313" key="11">
    <source>
        <dbReference type="EMBL" id="NYG56125.1"/>
    </source>
</evidence>
<feature type="domain" description="Histidine kinase" evidence="9">
    <location>
        <begin position="459"/>
        <end position="674"/>
    </location>
</feature>
<dbReference type="Pfam" id="PF02518">
    <property type="entry name" value="HATPase_c"/>
    <property type="match status" value="1"/>
</dbReference>
<dbReference type="InterPro" id="IPR000014">
    <property type="entry name" value="PAS"/>
</dbReference>
<dbReference type="EMBL" id="JACCAC010000001">
    <property type="protein sequence ID" value="NYG56125.1"/>
    <property type="molecule type" value="Genomic_DNA"/>
</dbReference>
<dbReference type="PROSITE" id="PS50109">
    <property type="entry name" value="HIS_KIN"/>
    <property type="match status" value="1"/>
</dbReference>
<dbReference type="SUPFAM" id="SSF55785">
    <property type="entry name" value="PYP-like sensor domain (PAS domain)"/>
    <property type="match status" value="3"/>
</dbReference>
<dbReference type="Pfam" id="PF08448">
    <property type="entry name" value="PAS_4"/>
    <property type="match status" value="1"/>
</dbReference>
<evidence type="ECO:0000256" key="7">
    <source>
        <dbReference type="ARBA" id="ARBA00022840"/>
    </source>
</evidence>
<keyword evidence="3" id="KW-0597">Phosphoprotein</keyword>
<name>A0A7Y9RTN9_9ACTN</name>
<evidence type="ECO:0000256" key="1">
    <source>
        <dbReference type="ARBA" id="ARBA00000085"/>
    </source>
</evidence>
<dbReference type="InterPro" id="IPR013767">
    <property type="entry name" value="PAS_fold"/>
</dbReference>
<evidence type="ECO:0000259" key="9">
    <source>
        <dbReference type="PROSITE" id="PS50109"/>
    </source>
</evidence>
<dbReference type="InterPro" id="IPR005467">
    <property type="entry name" value="His_kinase_dom"/>
</dbReference>
<keyword evidence="6" id="KW-0418">Kinase</keyword>
<dbReference type="SMART" id="SM00387">
    <property type="entry name" value="HATPase_c"/>
    <property type="match status" value="1"/>
</dbReference>
<dbReference type="InterPro" id="IPR003594">
    <property type="entry name" value="HATPase_dom"/>
</dbReference>
<dbReference type="GO" id="GO:0005524">
    <property type="term" value="F:ATP binding"/>
    <property type="evidence" value="ECO:0007669"/>
    <property type="project" value="UniProtKB-KW"/>
</dbReference>
<organism evidence="11 12">
    <name type="scientific">Nocardioides perillae</name>
    <dbReference type="NCBI Taxonomy" id="1119534"/>
    <lineage>
        <taxon>Bacteria</taxon>
        <taxon>Bacillati</taxon>
        <taxon>Actinomycetota</taxon>
        <taxon>Actinomycetes</taxon>
        <taxon>Propionibacteriales</taxon>
        <taxon>Nocardioidaceae</taxon>
        <taxon>Nocardioides</taxon>
    </lineage>
</organism>
<dbReference type="InterPro" id="IPR013656">
    <property type="entry name" value="PAS_4"/>
</dbReference>
<dbReference type="PANTHER" id="PTHR43065">
    <property type="entry name" value="SENSOR HISTIDINE KINASE"/>
    <property type="match status" value="1"/>
</dbReference>
<dbReference type="Proteomes" id="UP000544110">
    <property type="component" value="Unassembled WGS sequence"/>
</dbReference>